<dbReference type="PROSITE" id="PS51184">
    <property type="entry name" value="JMJC"/>
    <property type="match status" value="1"/>
</dbReference>
<dbReference type="FunCoup" id="S2K1T2">
    <property type="interactions" value="298"/>
</dbReference>
<dbReference type="GO" id="GO:0005634">
    <property type="term" value="C:nucleus"/>
    <property type="evidence" value="ECO:0007669"/>
    <property type="project" value="TreeGrafter"/>
</dbReference>
<organism evidence="7 8">
    <name type="scientific">Mucor circinelloides f. circinelloides (strain 1006PhL)</name>
    <name type="common">Mucormycosis agent</name>
    <name type="synonym">Calyptromyces circinelloides</name>
    <dbReference type="NCBI Taxonomy" id="1220926"/>
    <lineage>
        <taxon>Eukaryota</taxon>
        <taxon>Fungi</taxon>
        <taxon>Fungi incertae sedis</taxon>
        <taxon>Mucoromycota</taxon>
        <taxon>Mucoromycotina</taxon>
        <taxon>Mucoromycetes</taxon>
        <taxon>Mucorales</taxon>
        <taxon>Mucorineae</taxon>
        <taxon>Mucoraceae</taxon>
        <taxon>Mucor</taxon>
    </lineage>
</organism>
<dbReference type="Proteomes" id="UP000014254">
    <property type="component" value="Unassembled WGS sequence"/>
</dbReference>
<reference evidence="8" key="1">
    <citation type="submission" date="2013-05" db="EMBL/GenBank/DDBJ databases">
        <title>The Genome sequence of Mucor circinelloides f. circinelloides 1006PhL.</title>
        <authorList>
            <consortium name="The Broad Institute Genomics Platform"/>
            <person name="Cuomo C."/>
            <person name="Earl A."/>
            <person name="Findley K."/>
            <person name="Lee S.C."/>
            <person name="Walker B."/>
            <person name="Young S."/>
            <person name="Zeng Q."/>
            <person name="Gargeya S."/>
            <person name="Fitzgerald M."/>
            <person name="Haas B."/>
            <person name="Abouelleil A."/>
            <person name="Allen A.W."/>
            <person name="Alvarado L."/>
            <person name="Arachchi H.M."/>
            <person name="Berlin A.M."/>
            <person name="Chapman S.B."/>
            <person name="Gainer-Dewar J."/>
            <person name="Goldberg J."/>
            <person name="Griggs A."/>
            <person name="Gujja S."/>
            <person name="Hansen M."/>
            <person name="Howarth C."/>
            <person name="Imamovic A."/>
            <person name="Ireland A."/>
            <person name="Larimer J."/>
            <person name="McCowan C."/>
            <person name="Murphy C."/>
            <person name="Pearson M."/>
            <person name="Poon T.W."/>
            <person name="Priest M."/>
            <person name="Roberts A."/>
            <person name="Saif S."/>
            <person name="Shea T."/>
            <person name="Sisk P."/>
            <person name="Sykes S."/>
            <person name="Wortman J."/>
            <person name="Nusbaum C."/>
            <person name="Birren B."/>
        </authorList>
    </citation>
    <scope>NUCLEOTIDE SEQUENCE [LARGE SCALE GENOMIC DNA]</scope>
    <source>
        <strain evidence="8">1006PhL</strain>
    </source>
</reference>
<dbReference type="InterPro" id="IPR013087">
    <property type="entry name" value="Znf_C2H2_type"/>
</dbReference>
<evidence type="ECO:0000256" key="4">
    <source>
        <dbReference type="SAM" id="MobiDB-lite"/>
    </source>
</evidence>
<dbReference type="SMART" id="SM00355">
    <property type="entry name" value="ZnF_C2H2"/>
    <property type="match status" value="5"/>
</dbReference>
<dbReference type="PROSITE" id="PS50157">
    <property type="entry name" value="ZINC_FINGER_C2H2_2"/>
    <property type="match status" value="3"/>
</dbReference>
<dbReference type="PROSITE" id="PS00028">
    <property type="entry name" value="ZINC_FINGER_C2H2_1"/>
    <property type="match status" value="4"/>
</dbReference>
<evidence type="ECO:0000313" key="7">
    <source>
        <dbReference type="EMBL" id="EPB86130.1"/>
    </source>
</evidence>
<evidence type="ECO:0000259" key="5">
    <source>
        <dbReference type="PROSITE" id="PS50157"/>
    </source>
</evidence>
<keyword evidence="8" id="KW-1185">Reference proteome</keyword>
<evidence type="ECO:0000259" key="6">
    <source>
        <dbReference type="PROSITE" id="PS51184"/>
    </source>
</evidence>
<feature type="domain" description="JmjC" evidence="6">
    <location>
        <begin position="458"/>
        <end position="597"/>
    </location>
</feature>
<dbReference type="GO" id="GO:0008270">
    <property type="term" value="F:zinc ion binding"/>
    <property type="evidence" value="ECO:0007669"/>
    <property type="project" value="UniProtKB-KW"/>
</dbReference>
<name>S2K1T2_MUCC1</name>
<dbReference type="GO" id="GO:0000785">
    <property type="term" value="C:chromatin"/>
    <property type="evidence" value="ECO:0007669"/>
    <property type="project" value="TreeGrafter"/>
</dbReference>
<dbReference type="GO" id="GO:0034647">
    <property type="term" value="F:histone H3K4me/H3K4me2/H3K4me3 demethylase activity"/>
    <property type="evidence" value="ECO:0007669"/>
    <property type="project" value="TreeGrafter"/>
</dbReference>
<dbReference type="GO" id="GO:0006355">
    <property type="term" value="P:regulation of DNA-templated transcription"/>
    <property type="evidence" value="ECO:0007669"/>
    <property type="project" value="TreeGrafter"/>
</dbReference>
<accession>S2K1T2</accession>
<dbReference type="AlphaFoldDB" id="S2K1T2"/>
<dbReference type="OrthoDB" id="1678912at2759"/>
<dbReference type="Pfam" id="PF02373">
    <property type="entry name" value="JmjC"/>
    <property type="match status" value="1"/>
</dbReference>
<evidence type="ECO:0000256" key="2">
    <source>
        <dbReference type="ARBA" id="ARBA00023004"/>
    </source>
</evidence>
<proteinExistence type="predicted"/>
<dbReference type="InParanoid" id="S2K1T2"/>
<dbReference type="Pfam" id="PF12874">
    <property type="entry name" value="zf-met"/>
    <property type="match status" value="3"/>
</dbReference>
<evidence type="ECO:0000256" key="3">
    <source>
        <dbReference type="PROSITE-ProRule" id="PRU00042"/>
    </source>
</evidence>
<dbReference type="InterPro" id="IPR004198">
    <property type="entry name" value="Znf_C5HC2"/>
</dbReference>
<feature type="domain" description="C2H2-type" evidence="5">
    <location>
        <begin position="68"/>
        <end position="96"/>
    </location>
</feature>
<evidence type="ECO:0000256" key="1">
    <source>
        <dbReference type="ARBA" id="ARBA00022723"/>
    </source>
</evidence>
<dbReference type="PANTHER" id="PTHR10694">
    <property type="entry name" value="LYSINE-SPECIFIC DEMETHYLASE"/>
    <property type="match status" value="1"/>
</dbReference>
<sequence>MKLRDRQKRVSVDIKQEDCKPDLTLIETSSPTDDESDTWSRDIKQENTKNRSSLIEQTDEFEGKSYYYRCDICRKKMPNLKSVIEHRRSVHNIKRRCLVKIKDINIEPDIHDPNFYCKSCEVRYSSRNSYRDHLRIAHYMVLLAMPKRKVLQNTIVPDPDDPNQYCRACDYVYSSKLNYKYHCRYVHGMASVKIAKRRISLNGIIDTYCKLCDVRLASKTSYKSHLFAIHKLDWRQIHQEPKNIIPDVGDPNFYCRASPKKTSQEPDTEDPNNNCRACQKSFRTRNLYRAHLRLVHQITLPPLQGNINHGHLPDPNDSQNLNGLNTSIIIEDEKREVCNKDENEDSLLLCGNRAFHTYYLNPPHSSVPKTDWDSFKIVAAVGKGSGFKDGKEYNLNNFQAVCNEFKTDHFKKTRPEGSSTVAEDECEREFWRLVGDPNEACHAEYGADLHGSAFSAADPMSDPWNLNAISVAPQSLFTDIKSDISGLMVPRLYVGSCFSAFRYDSAGFQDAMRKTVPELFKQQPDLISQRTTMLSPERLKKKDVPVYAVDQRPGKSVVTYPQAYHSRLNHGFILCETVNLANSAWIYYGLECVEKYKKDRRQSCFSHDNLLLTALQSQRQKKKKHVRARRLEEKTVAKADIREGLHCAFCNCYCYLPYIGCNCTTKVTCLDHVAELCTCDVESKVMHVQFIDVQLFRLATSAILVDISRDSWYQLLEYMLKCKTDLNIEELRDHIKRASDHKVFYELVEKVEEFVNILNGSNGDAERLLEPRQDISEQTQAQNRYEQCQDLKGVRLFKDILLPHIESYAAMLKGVDDQITDQLFASNDIDRQKAIFDYEVLVRSDSAKFQKLTKFIENIKTSSSTSSTSFMEQVSTLDSTINSSRAYANPKRSSTLKRATDCKESLSSASSSSNALSVSLSQFYERPSSREKFTTDHRGKGKDGDNSITTDVIRPASQLTTATQSVNFTLQSVDSAKPVSHTLKRKVSITADPSPTPQRPTKVIKLTLEPPNRIAGHFYFAPSLSPSLSQASPLPSSALTSFSLASPTSPTSSATTSPYPAPLYNTVSATSPDKKRKHKEVDSSNEDTKPSKESK</sequence>
<dbReference type="Gene3D" id="2.60.120.650">
    <property type="entry name" value="Cupin"/>
    <property type="match status" value="2"/>
</dbReference>
<feature type="compositionally biased region" description="Low complexity" evidence="4">
    <location>
        <begin position="1026"/>
        <end position="1058"/>
    </location>
</feature>
<keyword evidence="1" id="KW-0479">Metal-binding</keyword>
<protein>
    <recommendedName>
        <fullName evidence="9">C2H2-type domain-containing protein</fullName>
    </recommendedName>
</protein>
<dbReference type="Pfam" id="PF02928">
    <property type="entry name" value="zf-C5HC2"/>
    <property type="match status" value="1"/>
</dbReference>
<dbReference type="InterPro" id="IPR013083">
    <property type="entry name" value="Znf_RING/FYVE/PHD"/>
</dbReference>
<feature type="domain" description="C2H2-type" evidence="5">
    <location>
        <begin position="115"/>
        <end position="138"/>
    </location>
</feature>
<dbReference type="Gene3D" id="3.30.40.10">
    <property type="entry name" value="Zinc/RING finger domain, C3HC4 (zinc finger)"/>
    <property type="match status" value="1"/>
</dbReference>
<feature type="region of interest" description="Disordered" evidence="4">
    <location>
        <begin position="1026"/>
        <end position="1095"/>
    </location>
</feature>
<dbReference type="SUPFAM" id="SSF51197">
    <property type="entry name" value="Clavaminate synthase-like"/>
    <property type="match status" value="1"/>
</dbReference>
<keyword evidence="3" id="KW-0863">Zinc-finger</keyword>
<feature type="region of interest" description="Disordered" evidence="4">
    <location>
        <begin position="927"/>
        <end position="951"/>
    </location>
</feature>
<gene>
    <name evidence="7" type="ORF">HMPREF1544_07118</name>
</gene>
<keyword evidence="3" id="KW-0862">Zinc</keyword>
<dbReference type="EMBL" id="KE123996">
    <property type="protein sequence ID" value="EPB86130.1"/>
    <property type="molecule type" value="Genomic_DNA"/>
</dbReference>
<dbReference type="SMART" id="SM00558">
    <property type="entry name" value="JmjC"/>
    <property type="match status" value="1"/>
</dbReference>
<dbReference type="PANTHER" id="PTHR10694:SF33">
    <property type="entry name" value="LYSINE-SPECIFIC DEMETHYLASE 5"/>
    <property type="match status" value="1"/>
</dbReference>
<dbReference type="eggNOG" id="KOG1246">
    <property type="taxonomic scope" value="Eukaryota"/>
</dbReference>
<dbReference type="VEuPathDB" id="FungiDB:HMPREF1544_07118"/>
<feature type="compositionally biased region" description="Basic and acidic residues" evidence="4">
    <location>
        <begin position="927"/>
        <end position="945"/>
    </location>
</feature>
<dbReference type="InterPro" id="IPR003347">
    <property type="entry name" value="JmjC_dom"/>
</dbReference>
<keyword evidence="2" id="KW-0408">Iron</keyword>
<dbReference type="STRING" id="1220926.S2K1T2"/>
<feature type="domain" description="C2H2-type" evidence="5">
    <location>
        <begin position="273"/>
        <end position="301"/>
    </location>
</feature>
<feature type="compositionally biased region" description="Basic and acidic residues" evidence="4">
    <location>
        <begin position="1079"/>
        <end position="1095"/>
    </location>
</feature>
<evidence type="ECO:0000313" key="8">
    <source>
        <dbReference type="Proteomes" id="UP000014254"/>
    </source>
</evidence>
<evidence type="ECO:0008006" key="9">
    <source>
        <dbReference type="Google" id="ProtNLM"/>
    </source>
</evidence>
<dbReference type="Gene3D" id="3.30.160.60">
    <property type="entry name" value="Classic Zinc Finger"/>
    <property type="match status" value="1"/>
</dbReference>